<dbReference type="CDD" id="cd02980">
    <property type="entry name" value="TRX_Fd_family"/>
    <property type="match status" value="1"/>
</dbReference>
<dbReference type="Gene3D" id="6.10.250.1450">
    <property type="match status" value="1"/>
</dbReference>
<name>A0A6V8QFC4_9ACTN</name>
<feature type="domain" description="4Fe-4S ferredoxin-type" evidence="6">
    <location>
        <begin position="535"/>
        <end position="564"/>
    </location>
</feature>
<dbReference type="PROSITE" id="PS51379">
    <property type="entry name" value="4FE4S_FER_2"/>
    <property type="match status" value="2"/>
</dbReference>
<dbReference type="SUPFAM" id="SSF142984">
    <property type="entry name" value="Nqo1 middle domain-like"/>
    <property type="match status" value="1"/>
</dbReference>
<dbReference type="InterPro" id="IPR017896">
    <property type="entry name" value="4Fe4S_Fe-S-bd"/>
</dbReference>
<dbReference type="SMART" id="SM00928">
    <property type="entry name" value="NADH_4Fe-4S"/>
    <property type="match status" value="1"/>
</dbReference>
<evidence type="ECO:0000259" key="6">
    <source>
        <dbReference type="PROSITE" id="PS51379"/>
    </source>
</evidence>
<dbReference type="Gene3D" id="3.30.70.20">
    <property type="match status" value="1"/>
</dbReference>
<reference evidence="7 8" key="1">
    <citation type="journal article" date="2020" name="Front. Microbiol.">
        <title>Single-cell genomics of novel Actinobacteria with the Wood-Ljungdahl pathway discovered in a serpentinizing system.</title>
        <authorList>
            <person name="Merino N."/>
            <person name="Kawai M."/>
            <person name="Boyd E.S."/>
            <person name="Colman D.R."/>
            <person name="McGlynn S.E."/>
            <person name="Nealson K.H."/>
            <person name="Kurokawa K."/>
            <person name="Hongoh Y."/>
        </authorList>
    </citation>
    <scope>NUCLEOTIDE SEQUENCE [LARGE SCALE GENOMIC DNA]</scope>
    <source>
        <strain evidence="7 8">S43</strain>
    </source>
</reference>
<dbReference type="SUPFAM" id="SSF52833">
    <property type="entry name" value="Thioredoxin-like"/>
    <property type="match status" value="1"/>
</dbReference>
<evidence type="ECO:0000313" key="7">
    <source>
        <dbReference type="EMBL" id="GFP35165.1"/>
    </source>
</evidence>
<dbReference type="InterPro" id="IPR019575">
    <property type="entry name" value="Nuop51_4Fe4S-bd"/>
</dbReference>
<accession>A0A6V8QFC4</accession>
<dbReference type="PANTHER" id="PTHR43578">
    <property type="entry name" value="NADH-QUINONE OXIDOREDUCTASE SUBUNIT F"/>
    <property type="match status" value="1"/>
</dbReference>
<proteinExistence type="inferred from homology"/>
<gene>
    <name evidence="7" type="ORF">HKBW3S43_00957</name>
</gene>
<dbReference type="InterPro" id="IPR036249">
    <property type="entry name" value="Thioredoxin-like_sf"/>
</dbReference>
<evidence type="ECO:0000256" key="5">
    <source>
        <dbReference type="ARBA" id="ARBA00023014"/>
    </source>
</evidence>
<dbReference type="Gene3D" id="3.10.20.600">
    <property type="match status" value="1"/>
</dbReference>
<dbReference type="GO" id="GO:0051539">
    <property type="term" value="F:4 iron, 4 sulfur cluster binding"/>
    <property type="evidence" value="ECO:0007669"/>
    <property type="project" value="UniProtKB-KW"/>
</dbReference>
<dbReference type="SUPFAM" id="SSF140490">
    <property type="entry name" value="Nqo1C-terminal domain-like"/>
    <property type="match status" value="1"/>
</dbReference>
<dbReference type="GO" id="GO:0010181">
    <property type="term" value="F:FMN binding"/>
    <property type="evidence" value="ECO:0007669"/>
    <property type="project" value="InterPro"/>
</dbReference>
<dbReference type="RefSeq" id="WP_176229817.1">
    <property type="nucleotide sequence ID" value="NZ_BLSB01000059.1"/>
</dbReference>
<dbReference type="InterPro" id="IPR017900">
    <property type="entry name" value="4Fe4S_Fe_S_CS"/>
</dbReference>
<dbReference type="SUPFAM" id="SSF54862">
    <property type="entry name" value="4Fe-4S ferredoxins"/>
    <property type="match status" value="1"/>
</dbReference>
<dbReference type="Gene3D" id="1.20.1440.230">
    <property type="entry name" value="NADH-ubiquinone oxidoreductase 51kDa subunit, iron-sulphur binding domain"/>
    <property type="match status" value="1"/>
</dbReference>
<dbReference type="EMBL" id="BLSB01000059">
    <property type="protein sequence ID" value="GFP35165.1"/>
    <property type="molecule type" value="Genomic_DNA"/>
</dbReference>
<evidence type="ECO:0000256" key="4">
    <source>
        <dbReference type="ARBA" id="ARBA00023004"/>
    </source>
</evidence>
<dbReference type="FunFam" id="1.20.1440.230:FF:000001">
    <property type="entry name" value="Mitochondrial NADH dehydrogenase flavoprotein 1"/>
    <property type="match status" value="1"/>
</dbReference>
<dbReference type="PROSITE" id="PS00198">
    <property type="entry name" value="4FE4S_FER_1"/>
    <property type="match status" value="1"/>
</dbReference>
<dbReference type="InterPro" id="IPR011538">
    <property type="entry name" value="Nuo51_FMN-bd"/>
</dbReference>
<dbReference type="InterPro" id="IPR037225">
    <property type="entry name" value="Nuo51_FMN-bd_sf"/>
</dbReference>
<sequence length="607" mass="65972">MPGQQYSLRVGLNTCGIAAGASKVYDVLKETLQNTDVRLQRTGCIGMCYKEPLVEVVSPEGENYLYGKVSPESARRIVEEHINKGTPVDELLVLSPGKKTKDKNFLDKQHHILLKKFGIIDPEDINSYIKTGGYEGIKKVLTGMSPEKVIKEIKISGLRGRGGAGFPVARKWDSARKIENWPKYVVCNGDEGDPGAFMDRSVLEGNPHAVLEGMTIAAYAIGASHGYIYVRAEYPLAVTRLKIAIEQARQKNFLGQGILGTDFNFDLKIFQGAGAFVCGESTALVRSIEGFRGMPKPLPRPRTTEEGLWGKPTLLNNVKTFAFIPEVIINGGDWFASIGTKNSPGTAVFALTGQIKNNGLIEVPMGTTLKEIIFDIGGGIANDRTFKAVQTGGPSGGCLPERLLDLEVDFDSLLEAGLMMGSGGMVVLDESSCMVDMAKHFLQFTVNESCGQCPPCREGTQQMLKILEDITAGNGSLEDLSTLEEMGKGIKTTSICGLGQSAPNPVLSTLGYFRSEYEAHIKDKSCPSLYCKELIVYWIEAEKCKACGLCLKECPEKAITGEKKVPHVIDQTKCTKCGICLDVCPDKFNAVIRLTGKQKSDILEGVK</sequence>
<evidence type="ECO:0000256" key="2">
    <source>
        <dbReference type="ARBA" id="ARBA00022485"/>
    </source>
</evidence>
<evidence type="ECO:0000313" key="8">
    <source>
        <dbReference type="Proteomes" id="UP000576480"/>
    </source>
</evidence>
<keyword evidence="2" id="KW-0004">4Fe-4S</keyword>
<dbReference type="Pfam" id="PF12838">
    <property type="entry name" value="Fer4_7"/>
    <property type="match status" value="1"/>
</dbReference>
<evidence type="ECO:0000256" key="3">
    <source>
        <dbReference type="ARBA" id="ARBA00022723"/>
    </source>
</evidence>
<feature type="domain" description="4Fe-4S ferredoxin-type" evidence="6">
    <location>
        <begin position="565"/>
        <end position="597"/>
    </location>
</feature>
<dbReference type="GO" id="GO:0046872">
    <property type="term" value="F:metal ion binding"/>
    <property type="evidence" value="ECO:0007669"/>
    <property type="project" value="UniProtKB-KW"/>
</dbReference>
<dbReference type="GO" id="GO:0008137">
    <property type="term" value="F:NADH dehydrogenase (ubiquinone) activity"/>
    <property type="evidence" value="ECO:0007669"/>
    <property type="project" value="InterPro"/>
</dbReference>
<keyword evidence="5" id="KW-0411">Iron-sulfur</keyword>
<keyword evidence="3" id="KW-0479">Metal-binding</keyword>
<organism evidence="7 8">
    <name type="scientific">Candidatus Hakubella thermalkaliphila</name>
    <dbReference type="NCBI Taxonomy" id="2754717"/>
    <lineage>
        <taxon>Bacteria</taxon>
        <taxon>Bacillati</taxon>
        <taxon>Actinomycetota</taxon>
        <taxon>Actinomycetota incertae sedis</taxon>
        <taxon>Candidatus Hakubellales</taxon>
        <taxon>Candidatus Hakubellaceae</taxon>
        <taxon>Candidatus Hakubella</taxon>
    </lineage>
</organism>
<comment type="similarity">
    <text evidence="1">Belongs to the complex I 51 kDa subunit family.</text>
</comment>
<evidence type="ECO:0000256" key="1">
    <source>
        <dbReference type="ARBA" id="ARBA00007523"/>
    </source>
</evidence>
<dbReference type="SUPFAM" id="SSF142019">
    <property type="entry name" value="Nqo1 FMN-binding domain-like"/>
    <property type="match status" value="1"/>
</dbReference>
<dbReference type="Pfam" id="PF10589">
    <property type="entry name" value="NADH_4Fe-4S"/>
    <property type="match status" value="1"/>
</dbReference>
<dbReference type="Gene3D" id="3.40.50.11540">
    <property type="entry name" value="NADH-ubiquinone oxidoreductase 51kDa subunit"/>
    <property type="match status" value="1"/>
</dbReference>
<dbReference type="PROSITE" id="PS00645">
    <property type="entry name" value="COMPLEX1_51K_2"/>
    <property type="match status" value="1"/>
</dbReference>
<dbReference type="InterPro" id="IPR001949">
    <property type="entry name" value="NADH-UbQ_OxRdtase_51kDa_CS"/>
</dbReference>
<dbReference type="Gene3D" id="3.40.30.10">
    <property type="entry name" value="Glutaredoxin"/>
    <property type="match status" value="1"/>
</dbReference>
<dbReference type="InterPro" id="IPR037207">
    <property type="entry name" value="Nuop51_4Fe4S-bd_sf"/>
</dbReference>
<keyword evidence="4" id="KW-0408">Iron</keyword>
<dbReference type="AlphaFoldDB" id="A0A6V8QFC4"/>
<protein>
    <submittedName>
        <fullName evidence="7">NADH-quinone oxidoreductase subunit F</fullName>
    </submittedName>
</protein>
<dbReference type="PANTHER" id="PTHR43578:SF3">
    <property type="entry name" value="NADH-QUINONE OXIDOREDUCTASE SUBUNIT F"/>
    <property type="match status" value="1"/>
</dbReference>
<comment type="caution">
    <text evidence="7">The sequence shown here is derived from an EMBL/GenBank/DDBJ whole genome shotgun (WGS) entry which is preliminary data.</text>
</comment>
<dbReference type="Pfam" id="PF01512">
    <property type="entry name" value="Complex1_51K"/>
    <property type="match status" value="1"/>
</dbReference>
<dbReference type="Proteomes" id="UP000576480">
    <property type="component" value="Unassembled WGS sequence"/>
</dbReference>